<dbReference type="EMBL" id="NXIB02000084">
    <property type="protein sequence ID" value="PHX54674.1"/>
    <property type="molecule type" value="Genomic_DNA"/>
</dbReference>
<protein>
    <submittedName>
        <fullName evidence="1">Cyanoexosortase A system-associated protein</fullName>
    </submittedName>
</protein>
<dbReference type="InterPro" id="IPR026411">
    <property type="entry name" value="Cyanosort_A_assoc"/>
</dbReference>
<gene>
    <name evidence="1" type="ORF">CP500_014720</name>
</gene>
<sequence>MAITDWKTARISLLAVTFTVVLLVLGKLTFYPSVGTPAATTFELPETVPVADWQIKKSTPLKISDTSQIKVGRKYDYQKNNLALEVEMRYVVGTIGDVAGLAKGNTVLKSSPAKLELANAEKVGFYGILQFQNRLYLSSCINPSGYATVTSNQFRYNRNTSDWNLNRILFWLLGRGNIQDQRCLWTQMSVPLDQTTPQDAKKILENAWVSWYGWWQPRFPKP</sequence>
<dbReference type="RefSeq" id="WP_096830971.1">
    <property type="nucleotide sequence ID" value="NZ_NXIB02000084.1"/>
</dbReference>
<reference evidence="1" key="1">
    <citation type="submission" date="2017-10" db="EMBL/GenBank/DDBJ databases">
        <title>Draft genome sequence of the planktic cyanobacteria Tychonema bourrellyi isolated from alpine lentic freshwater.</title>
        <authorList>
            <person name="Tett A."/>
            <person name="Armanini F."/>
            <person name="Asnicar F."/>
            <person name="Boscaini A."/>
            <person name="Pasolli E."/>
            <person name="Zolfo M."/>
            <person name="Donati C."/>
            <person name="Salmaso N."/>
            <person name="Segata N."/>
        </authorList>
    </citation>
    <scope>NUCLEOTIDE SEQUENCE</scope>
    <source>
        <strain evidence="1">FEM_GT703</strain>
    </source>
</reference>
<dbReference type="OrthoDB" id="582709at2"/>
<dbReference type="AlphaFoldDB" id="A0A2G4EYS8"/>
<dbReference type="Proteomes" id="UP000226442">
    <property type="component" value="Unassembled WGS sequence"/>
</dbReference>
<proteinExistence type="predicted"/>
<organism evidence="1 2">
    <name type="scientific">Tychonema bourrellyi FEM_GT703</name>
    <dbReference type="NCBI Taxonomy" id="2040638"/>
    <lineage>
        <taxon>Bacteria</taxon>
        <taxon>Bacillati</taxon>
        <taxon>Cyanobacteriota</taxon>
        <taxon>Cyanophyceae</taxon>
        <taxon>Oscillatoriophycideae</taxon>
        <taxon>Oscillatoriales</taxon>
        <taxon>Microcoleaceae</taxon>
        <taxon>Tychonema</taxon>
    </lineage>
</organism>
<comment type="caution">
    <text evidence="1">The sequence shown here is derived from an EMBL/GenBank/DDBJ whole genome shotgun (WGS) entry which is preliminary data.</text>
</comment>
<evidence type="ECO:0000313" key="2">
    <source>
        <dbReference type="Proteomes" id="UP000226442"/>
    </source>
</evidence>
<dbReference type="NCBIfam" id="TIGR04153">
    <property type="entry name" value="cyanosortA_assc"/>
    <property type="match status" value="1"/>
</dbReference>
<accession>A0A2G4EYS8</accession>
<name>A0A2G4EYS8_9CYAN</name>
<evidence type="ECO:0000313" key="1">
    <source>
        <dbReference type="EMBL" id="PHX54674.1"/>
    </source>
</evidence>
<keyword evidence="2" id="KW-1185">Reference proteome</keyword>